<dbReference type="STRING" id="91928.A0A0D1YJR0"/>
<evidence type="ECO:0000313" key="1">
    <source>
        <dbReference type="EMBL" id="KIW15216.1"/>
    </source>
</evidence>
<organism evidence="1 2">
    <name type="scientific">Exophiala spinifera</name>
    <dbReference type="NCBI Taxonomy" id="91928"/>
    <lineage>
        <taxon>Eukaryota</taxon>
        <taxon>Fungi</taxon>
        <taxon>Dikarya</taxon>
        <taxon>Ascomycota</taxon>
        <taxon>Pezizomycotina</taxon>
        <taxon>Eurotiomycetes</taxon>
        <taxon>Chaetothyriomycetidae</taxon>
        <taxon>Chaetothyriales</taxon>
        <taxon>Herpotrichiellaceae</taxon>
        <taxon>Exophiala</taxon>
    </lineage>
</organism>
<evidence type="ECO:0008006" key="3">
    <source>
        <dbReference type="Google" id="ProtNLM"/>
    </source>
</evidence>
<dbReference type="VEuPathDB" id="FungiDB:PV08_05261"/>
<dbReference type="InterPro" id="IPR052895">
    <property type="entry name" value="HetReg/Transcr_Mod"/>
</dbReference>
<dbReference type="HOGENOM" id="CLU_004184_7_2_1"/>
<sequence length="421" mass="48248">MQQIFLRAVNVQVYLGDDSLATNDLISAIKDGTLLNVKDRAYDDPKYQKYYLKFKAFGELEYWGRTWIIQEIALARNVRFISGLTRLTRFTMEDVKVLCGKAERAEWRGRSYDRLKLISDAFDLLSLATTESVEEHAKRLTKLLQMSRKSRCSDPRDRIYGLLGIMTAMFGTDFLEASYERTLVDVYTDFTRRFITTTGSLVILNQSAHIYNSITALPTWVPDWSSRFDHESAVQRIPYHEKFHASGKLLEGRYRPSPGYTLSSKLNLSGFLFGHVRVVGSHFDYTTDQYRLLKNWEKLHSGAAESFRRTVTLDDSRLGQTDLDHAYLQIYDYNRLPLDVNLDRRFFVSDRGMPGVGPMDTREGDLLAILAGGKVPYVLRKSPNATTSSPNEFTFVGESYVDGVMYGELLDSHDFEDIVLV</sequence>
<dbReference type="AlphaFoldDB" id="A0A0D1YJR0"/>
<accession>A0A0D1YJR0</accession>
<reference evidence="1 2" key="1">
    <citation type="submission" date="2015-01" db="EMBL/GenBank/DDBJ databases">
        <title>The Genome Sequence of Exophiala spinifera CBS89968.</title>
        <authorList>
            <consortium name="The Broad Institute Genomics Platform"/>
            <person name="Cuomo C."/>
            <person name="de Hoog S."/>
            <person name="Gorbushina A."/>
            <person name="Stielow B."/>
            <person name="Teixiera M."/>
            <person name="Abouelleil A."/>
            <person name="Chapman S.B."/>
            <person name="Priest M."/>
            <person name="Young S.K."/>
            <person name="Wortman J."/>
            <person name="Nusbaum C."/>
            <person name="Birren B."/>
        </authorList>
    </citation>
    <scope>NUCLEOTIDE SEQUENCE [LARGE SCALE GENOMIC DNA]</scope>
    <source>
        <strain evidence="1 2">CBS 89968</strain>
    </source>
</reference>
<proteinExistence type="predicted"/>
<protein>
    <recommendedName>
        <fullName evidence="3">Heterokaryon incompatibility domain-containing protein</fullName>
    </recommendedName>
</protein>
<dbReference type="RefSeq" id="XP_016235432.1">
    <property type="nucleotide sequence ID" value="XM_016379605.1"/>
</dbReference>
<dbReference type="OrthoDB" id="4106239at2759"/>
<keyword evidence="2" id="KW-1185">Reference proteome</keyword>
<name>A0A0D1YJR0_9EURO</name>
<dbReference type="GeneID" id="27332344"/>
<dbReference type="EMBL" id="KN847495">
    <property type="protein sequence ID" value="KIW15216.1"/>
    <property type="molecule type" value="Genomic_DNA"/>
</dbReference>
<dbReference type="Pfam" id="PF26639">
    <property type="entry name" value="Het-6_barrel"/>
    <property type="match status" value="1"/>
</dbReference>
<dbReference type="PANTHER" id="PTHR24148">
    <property type="entry name" value="ANKYRIN REPEAT DOMAIN-CONTAINING PROTEIN 39 HOMOLOG-RELATED"/>
    <property type="match status" value="1"/>
</dbReference>
<dbReference type="PANTHER" id="PTHR24148:SF73">
    <property type="entry name" value="HET DOMAIN PROTEIN (AFU_ORTHOLOGUE AFUA_8G01020)"/>
    <property type="match status" value="1"/>
</dbReference>
<dbReference type="Proteomes" id="UP000053328">
    <property type="component" value="Unassembled WGS sequence"/>
</dbReference>
<evidence type="ECO:0000313" key="2">
    <source>
        <dbReference type="Proteomes" id="UP000053328"/>
    </source>
</evidence>
<gene>
    <name evidence="1" type="ORF">PV08_05261</name>
</gene>